<protein>
    <submittedName>
        <fullName evidence="3">Uncharacterized protein</fullName>
    </submittedName>
</protein>
<keyword evidence="2" id="KW-0472">Membrane</keyword>
<feature type="non-terminal residue" evidence="3">
    <location>
        <position position="92"/>
    </location>
</feature>
<gene>
    <name evidence="3" type="ORF">COU42_00710</name>
</gene>
<comment type="caution">
    <text evidence="3">The sequence shown here is derived from an EMBL/GenBank/DDBJ whole genome shotgun (WGS) entry which is preliminary data.</text>
</comment>
<accession>A0A2M6NSG5</accession>
<keyword evidence="1" id="KW-0175">Coiled coil</keyword>
<evidence type="ECO:0000313" key="3">
    <source>
        <dbReference type="EMBL" id="PIR72592.1"/>
    </source>
</evidence>
<dbReference type="EMBL" id="PFCJ01000008">
    <property type="protein sequence ID" value="PIR72592.1"/>
    <property type="molecule type" value="Genomic_DNA"/>
</dbReference>
<reference evidence="4" key="1">
    <citation type="submission" date="2017-09" db="EMBL/GenBank/DDBJ databases">
        <title>Depth-based differentiation of microbial function through sediment-hosted aquifers and enrichment of novel symbionts in the deep terrestrial subsurface.</title>
        <authorList>
            <person name="Probst A.J."/>
            <person name="Ladd B."/>
            <person name="Jarett J.K."/>
            <person name="Geller-Mcgrath D.E."/>
            <person name="Sieber C.M.K."/>
            <person name="Emerson J.B."/>
            <person name="Anantharaman K."/>
            <person name="Thomas B.C."/>
            <person name="Malmstrom R."/>
            <person name="Stieglmeier M."/>
            <person name="Klingl A."/>
            <person name="Woyke T."/>
            <person name="Ryan C.M."/>
            <person name="Banfield J.F."/>
        </authorList>
    </citation>
    <scope>NUCLEOTIDE SEQUENCE [LARGE SCALE GENOMIC DNA]</scope>
</reference>
<evidence type="ECO:0000313" key="4">
    <source>
        <dbReference type="Proteomes" id="UP000228756"/>
    </source>
</evidence>
<evidence type="ECO:0000256" key="2">
    <source>
        <dbReference type="SAM" id="Phobius"/>
    </source>
</evidence>
<proteinExistence type="predicted"/>
<sequence>MTPELITLIRDISGIGALVVFIIAMLPVFKALGKLLEAKLNKNIPYDVQEGIKQIEKNHLNELQKSSDRIERKLEKLDNIENILIEIKATLN</sequence>
<organism evidence="3 4">
    <name type="scientific">Candidatus Nealsonbacteria bacterium CG10_big_fil_rev_8_21_14_0_10_36_24</name>
    <dbReference type="NCBI Taxonomy" id="1974710"/>
    <lineage>
        <taxon>Bacteria</taxon>
        <taxon>Candidatus Nealsoniibacteriota</taxon>
    </lineage>
</organism>
<feature type="transmembrane region" description="Helical" evidence="2">
    <location>
        <begin position="12"/>
        <end position="32"/>
    </location>
</feature>
<evidence type="ECO:0000256" key="1">
    <source>
        <dbReference type="SAM" id="Coils"/>
    </source>
</evidence>
<dbReference type="Proteomes" id="UP000228756">
    <property type="component" value="Unassembled WGS sequence"/>
</dbReference>
<keyword evidence="2" id="KW-1133">Transmembrane helix</keyword>
<dbReference type="AlphaFoldDB" id="A0A2M6NSG5"/>
<keyword evidence="2" id="KW-0812">Transmembrane</keyword>
<name>A0A2M6NSG5_9BACT</name>
<feature type="coiled-coil region" evidence="1">
    <location>
        <begin position="53"/>
        <end position="90"/>
    </location>
</feature>